<dbReference type="SUPFAM" id="SSF81660">
    <property type="entry name" value="Metal cation-transporting ATPase, ATP-binding domain N"/>
    <property type="match status" value="1"/>
</dbReference>
<dbReference type="Gene3D" id="1.20.1110.10">
    <property type="entry name" value="Calcium-transporting ATPase, transmembrane domain"/>
    <property type="match status" value="1"/>
</dbReference>
<dbReference type="GO" id="GO:0000166">
    <property type="term" value="F:nucleotide binding"/>
    <property type="evidence" value="ECO:0007669"/>
    <property type="project" value="InterPro"/>
</dbReference>
<dbReference type="Pfam" id="PF13246">
    <property type="entry name" value="Cation_ATPase"/>
    <property type="match status" value="1"/>
</dbReference>
<dbReference type="AlphaFoldDB" id="A0A498HNB1"/>
<dbReference type="GO" id="GO:0005886">
    <property type="term" value="C:plasma membrane"/>
    <property type="evidence" value="ECO:0007669"/>
    <property type="project" value="TreeGrafter"/>
</dbReference>
<dbReference type="InterPro" id="IPR023299">
    <property type="entry name" value="ATPase_P-typ_cyto_dom_N"/>
</dbReference>
<dbReference type="EMBL" id="RDQH01000342">
    <property type="protein sequence ID" value="RXH70641.1"/>
    <property type="molecule type" value="Genomic_DNA"/>
</dbReference>
<keyword evidence="3" id="KW-1185">Reference proteome</keyword>
<protein>
    <submittedName>
        <fullName evidence="2">Uncharacterized protein</fullName>
    </submittedName>
</protein>
<dbReference type="SUPFAM" id="SSF56784">
    <property type="entry name" value="HAD-like"/>
    <property type="match status" value="1"/>
</dbReference>
<accession>A0A498HNB1</accession>
<evidence type="ECO:0000256" key="1">
    <source>
        <dbReference type="ARBA" id="ARBA00022842"/>
    </source>
</evidence>
<dbReference type="Gene3D" id="3.40.1110.10">
    <property type="entry name" value="Calcium-transporting ATPase, cytoplasmic domain N"/>
    <property type="match status" value="1"/>
</dbReference>
<dbReference type="STRING" id="3750.A0A498HNB1"/>
<proteinExistence type="predicted"/>
<evidence type="ECO:0000313" key="2">
    <source>
        <dbReference type="EMBL" id="RXH70641.1"/>
    </source>
</evidence>
<dbReference type="PANTHER" id="PTHR24093:SF434">
    <property type="entry name" value="CALCIUM-TRANSPORTING ATPASE 13, PLASMA MEMBRANE-TYPE-RELATED"/>
    <property type="match status" value="1"/>
</dbReference>
<organism evidence="2 3">
    <name type="scientific">Malus domestica</name>
    <name type="common">Apple</name>
    <name type="synonym">Pyrus malus</name>
    <dbReference type="NCBI Taxonomy" id="3750"/>
    <lineage>
        <taxon>Eukaryota</taxon>
        <taxon>Viridiplantae</taxon>
        <taxon>Streptophyta</taxon>
        <taxon>Embryophyta</taxon>
        <taxon>Tracheophyta</taxon>
        <taxon>Spermatophyta</taxon>
        <taxon>Magnoliopsida</taxon>
        <taxon>eudicotyledons</taxon>
        <taxon>Gunneridae</taxon>
        <taxon>Pentapetalae</taxon>
        <taxon>rosids</taxon>
        <taxon>fabids</taxon>
        <taxon>Rosales</taxon>
        <taxon>Rosaceae</taxon>
        <taxon>Amygdaloideae</taxon>
        <taxon>Maleae</taxon>
        <taxon>Malus</taxon>
    </lineage>
</organism>
<dbReference type="GO" id="GO:0005388">
    <property type="term" value="F:P-type calcium transporter activity"/>
    <property type="evidence" value="ECO:0007669"/>
    <property type="project" value="TreeGrafter"/>
</dbReference>
<dbReference type="Proteomes" id="UP000290289">
    <property type="component" value="Chromosome 16"/>
</dbReference>
<evidence type="ECO:0000313" key="3">
    <source>
        <dbReference type="Proteomes" id="UP000290289"/>
    </source>
</evidence>
<comment type="caution">
    <text evidence="2">The sequence shown here is derived from an EMBL/GenBank/DDBJ whole genome shotgun (WGS) entry which is preliminary data.</text>
</comment>
<name>A0A498HNB1_MALDO</name>
<dbReference type="InterPro" id="IPR023214">
    <property type="entry name" value="HAD_sf"/>
</dbReference>
<dbReference type="PANTHER" id="PTHR24093">
    <property type="entry name" value="CATION TRANSPORTING ATPASE"/>
    <property type="match status" value="1"/>
</dbReference>
<keyword evidence="1" id="KW-0460">Magnesium</keyword>
<dbReference type="InterPro" id="IPR036412">
    <property type="entry name" value="HAD-like_sf"/>
</dbReference>
<sequence>MATSSLQCIALAHKQVQDKHNNDEKKYKKLKESSLILLGLVGLKDPYRPGVKEAVEACQFVEEEAHEAVVEGVEFRNYTLEQRMQKGQVVAKEADIGLSMRIQGTEVAKKSLDIVILDDNFATSVIVLRWGRVVSANIQKFVQFQLTINVATLVINFVQLPRSVNDL</sequence>
<gene>
    <name evidence="2" type="ORF">DVH24_013387</name>
</gene>
<reference evidence="2 3" key="1">
    <citation type="submission" date="2018-10" db="EMBL/GenBank/DDBJ databases">
        <title>A high-quality apple genome assembly.</title>
        <authorList>
            <person name="Hu J."/>
        </authorList>
    </citation>
    <scope>NUCLEOTIDE SEQUENCE [LARGE SCALE GENOMIC DNA]</scope>
    <source>
        <strain evidence="3">cv. HFTH1</strain>
        <tissue evidence="2">Young leaf</tissue>
    </source>
</reference>
<dbReference type="Gene3D" id="3.40.50.1000">
    <property type="entry name" value="HAD superfamily/HAD-like"/>
    <property type="match status" value="2"/>
</dbReference>